<dbReference type="FunFam" id="3.90.430.10:FF:000001">
    <property type="entry name" value="Copper fist DNA-binding protein"/>
    <property type="match status" value="1"/>
</dbReference>
<reference evidence="10" key="1">
    <citation type="journal article" date="2020" name="Stud. Mycol.">
        <title>101 Dothideomycetes genomes: a test case for predicting lifestyles and emergence of pathogens.</title>
        <authorList>
            <person name="Haridas S."/>
            <person name="Albert R."/>
            <person name="Binder M."/>
            <person name="Bloem J."/>
            <person name="Labutti K."/>
            <person name="Salamov A."/>
            <person name="Andreopoulos B."/>
            <person name="Baker S."/>
            <person name="Barry K."/>
            <person name="Bills G."/>
            <person name="Bluhm B."/>
            <person name="Cannon C."/>
            <person name="Castanera R."/>
            <person name="Culley D."/>
            <person name="Daum C."/>
            <person name="Ezra D."/>
            <person name="Gonzalez J."/>
            <person name="Henrissat B."/>
            <person name="Kuo A."/>
            <person name="Liang C."/>
            <person name="Lipzen A."/>
            <person name="Lutzoni F."/>
            <person name="Magnuson J."/>
            <person name="Mondo S."/>
            <person name="Nolan M."/>
            <person name="Ohm R."/>
            <person name="Pangilinan J."/>
            <person name="Park H.-J."/>
            <person name="Ramirez L."/>
            <person name="Alfaro M."/>
            <person name="Sun H."/>
            <person name="Tritt A."/>
            <person name="Yoshinaga Y."/>
            <person name="Zwiers L.-H."/>
            <person name="Turgeon B."/>
            <person name="Goodwin S."/>
            <person name="Spatafora J."/>
            <person name="Crous P."/>
            <person name="Grigoriev I."/>
        </authorList>
    </citation>
    <scope>NUCLEOTIDE SEQUENCE</scope>
    <source>
        <strain evidence="10">Tuck. ex Michener</strain>
    </source>
</reference>
<dbReference type="Pfam" id="PF00649">
    <property type="entry name" value="Copper-fist"/>
    <property type="match status" value="1"/>
</dbReference>
<dbReference type="OrthoDB" id="5600085at2759"/>
<feature type="compositionally biased region" description="Basic residues" evidence="8">
    <location>
        <begin position="103"/>
        <end position="113"/>
    </location>
</feature>
<comment type="subcellular location">
    <subcellularLocation>
        <location evidence="1">Nucleus</location>
    </subcellularLocation>
</comment>
<dbReference type="InterPro" id="IPR036395">
    <property type="entry name" value="Cu_fist_DNA-bd_dom_sf"/>
</dbReference>
<keyword evidence="3" id="KW-0862">Zinc</keyword>
<dbReference type="PANTHER" id="PTHR28088">
    <property type="entry name" value="TRANSCRIPTIONAL ACTIVATOR HAA1-RELATED"/>
    <property type="match status" value="1"/>
</dbReference>
<dbReference type="PROSITE" id="PS50073">
    <property type="entry name" value="COPPER_FIST_2"/>
    <property type="match status" value="1"/>
</dbReference>
<keyword evidence="5" id="KW-0805">Transcription regulation</keyword>
<evidence type="ECO:0000256" key="4">
    <source>
        <dbReference type="ARBA" id="ARBA00023008"/>
    </source>
</evidence>
<evidence type="ECO:0000259" key="9">
    <source>
        <dbReference type="PROSITE" id="PS50073"/>
    </source>
</evidence>
<feature type="region of interest" description="Disordered" evidence="8">
    <location>
        <begin position="460"/>
        <end position="520"/>
    </location>
</feature>
<name>A0A6A6HJF9_VIRVR</name>
<dbReference type="InterPro" id="IPR001083">
    <property type="entry name" value="Cu_fist_DNA-bd_dom"/>
</dbReference>
<dbReference type="EMBL" id="ML991777">
    <property type="protein sequence ID" value="KAF2238111.1"/>
    <property type="molecule type" value="Genomic_DNA"/>
</dbReference>
<dbReference type="SMART" id="SM01090">
    <property type="entry name" value="Copper-fist"/>
    <property type="match status" value="1"/>
</dbReference>
<protein>
    <recommendedName>
        <fullName evidence="9">Copper-fist domain-containing protein</fullName>
    </recommendedName>
</protein>
<dbReference type="GO" id="GO:0005634">
    <property type="term" value="C:nucleus"/>
    <property type="evidence" value="ECO:0007669"/>
    <property type="project" value="UniProtKB-SubCell"/>
</dbReference>
<feature type="compositionally biased region" description="Polar residues" evidence="8">
    <location>
        <begin position="92"/>
        <end position="102"/>
    </location>
</feature>
<proteinExistence type="predicted"/>
<keyword evidence="6" id="KW-0804">Transcription</keyword>
<keyword evidence="2" id="KW-0479">Metal-binding</keyword>
<evidence type="ECO:0000256" key="1">
    <source>
        <dbReference type="ARBA" id="ARBA00004123"/>
    </source>
</evidence>
<evidence type="ECO:0000256" key="8">
    <source>
        <dbReference type="SAM" id="MobiDB-lite"/>
    </source>
</evidence>
<gene>
    <name evidence="10" type="ORF">EV356DRAFT_337375</name>
</gene>
<evidence type="ECO:0000256" key="6">
    <source>
        <dbReference type="ARBA" id="ARBA00023163"/>
    </source>
</evidence>
<dbReference type="AlphaFoldDB" id="A0A6A6HJF9"/>
<evidence type="ECO:0000256" key="2">
    <source>
        <dbReference type="ARBA" id="ARBA00022723"/>
    </source>
</evidence>
<dbReference type="InterPro" id="IPR051763">
    <property type="entry name" value="Copper_Homeo_Regul"/>
</dbReference>
<feature type="domain" description="Copper-fist" evidence="9">
    <location>
        <begin position="10"/>
        <end position="47"/>
    </location>
</feature>
<feature type="region of interest" description="Disordered" evidence="8">
    <location>
        <begin position="201"/>
        <end position="231"/>
    </location>
</feature>
<evidence type="ECO:0000256" key="3">
    <source>
        <dbReference type="ARBA" id="ARBA00022833"/>
    </source>
</evidence>
<dbReference type="GO" id="GO:0006878">
    <property type="term" value="P:intracellular copper ion homeostasis"/>
    <property type="evidence" value="ECO:0007669"/>
    <property type="project" value="TreeGrafter"/>
</dbReference>
<feature type="region of interest" description="Disordered" evidence="8">
    <location>
        <begin position="92"/>
        <end position="120"/>
    </location>
</feature>
<dbReference type="GO" id="GO:0045944">
    <property type="term" value="P:positive regulation of transcription by RNA polymerase II"/>
    <property type="evidence" value="ECO:0007669"/>
    <property type="project" value="TreeGrafter"/>
</dbReference>
<evidence type="ECO:0000256" key="5">
    <source>
        <dbReference type="ARBA" id="ARBA00023015"/>
    </source>
</evidence>
<dbReference type="PANTHER" id="PTHR28088:SF9">
    <property type="entry name" value="TRANSCRIPTION FACTOR GRISEA, PUTATIVE (AFU_ORTHOLOGUE AFUA_1G13190)-RELATED"/>
    <property type="match status" value="1"/>
</dbReference>
<sequence length="520" mass="55584">MPDIQDQFGNNVKVACAACIRGHRSSQCNEKHYDRIMVAVRKPGRPLTACPHAKGQSCTCSSAQVTYTIPRATSKCASGAIQAIAVSANEPLTSNPHASSNARLKRMHQHRTSKSGTSTPLDKVETLKKEYFEWVSPSESPPYQTPQLAPVSCCGRKSVTEEDESASPASSVALSTDGISDFQPAVTTNSGDIIQAVSQPELPSKDIDSLPASSSCCKPKSRKRKPHLLHDPANNGLDANGFRHGCNCGPGCMCLGCAAHPQNSTTIEYVKELYDYQAKETDENTDSFALSSPSSGNTFGFDQPISGYQNDPNVLPPDLYFPYQLNLSGCENGGCRCGESCTCSGCLTHSGHNGISSHIQNPLHFDPFSIDMPQAPISTTPSISSNSWSNFNSPVSSTHGTFSVPNAGFSHSIGSPPQPISQQGAGAMSGTRQYSAFGNPPFQQFDTSNPMQIQTSSLDSSAFSLGQHSQRHYRTPSSQNESAIAPGRPINNQYGFSHTMGQSPIGTPTPSAPFQRTYGF</sequence>
<dbReference type="Gene3D" id="3.90.430.10">
    <property type="entry name" value="Copper fist DNA-binding domain"/>
    <property type="match status" value="1"/>
</dbReference>
<dbReference type="SUPFAM" id="SSF57879">
    <property type="entry name" value="Zinc domain conserved in yeast copper-regulated transcription factors"/>
    <property type="match status" value="1"/>
</dbReference>
<keyword evidence="7" id="KW-0539">Nucleus</keyword>
<keyword evidence="4" id="KW-0186">Copper</keyword>
<dbReference type="GO" id="GO:0000981">
    <property type="term" value="F:DNA-binding transcription factor activity, RNA polymerase II-specific"/>
    <property type="evidence" value="ECO:0007669"/>
    <property type="project" value="TreeGrafter"/>
</dbReference>
<evidence type="ECO:0000256" key="7">
    <source>
        <dbReference type="ARBA" id="ARBA00023242"/>
    </source>
</evidence>
<dbReference type="GO" id="GO:0005507">
    <property type="term" value="F:copper ion binding"/>
    <property type="evidence" value="ECO:0007669"/>
    <property type="project" value="InterPro"/>
</dbReference>
<dbReference type="SMART" id="SM00412">
    <property type="entry name" value="Cu_FIST"/>
    <property type="match status" value="1"/>
</dbReference>
<dbReference type="Proteomes" id="UP000800092">
    <property type="component" value="Unassembled WGS sequence"/>
</dbReference>
<evidence type="ECO:0000313" key="10">
    <source>
        <dbReference type="EMBL" id="KAF2238111.1"/>
    </source>
</evidence>
<organism evidence="10 11">
    <name type="scientific">Viridothelium virens</name>
    <name type="common">Speckled blister lichen</name>
    <name type="synonym">Trypethelium virens</name>
    <dbReference type="NCBI Taxonomy" id="1048519"/>
    <lineage>
        <taxon>Eukaryota</taxon>
        <taxon>Fungi</taxon>
        <taxon>Dikarya</taxon>
        <taxon>Ascomycota</taxon>
        <taxon>Pezizomycotina</taxon>
        <taxon>Dothideomycetes</taxon>
        <taxon>Dothideomycetes incertae sedis</taxon>
        <taxon>Trypetheliales</taxon>
        <taxon>Trypetheliaceae</taxon>
        <taxon>Viridothelium</taxon>
    </lineage>
</organism>
<feature type="compositionally biased region" description="Polar residues" evidence="8">
    <location>
        <begin position="490"/>
        <end position="514"/>
    </location>
</feature>
<dbReference type="GO" id="GO:0000978">
    <property type="term" value="F:RNA polymerase II cis-regulatory region sequence-specific DNA binding"/>
    <property type="evidence" value="ECO:0007669"/>
    <property type="project" value="TreeGrafter"/>
</dbReference>
<keyword evidence="11" id="KW-1185">Reference proteome</keyword>
<evidence type="ECO:0000313" key="11">
    <source>
        <dbReference type="Proteomes" id="UP000800092"/>
    </source>
</evidence>
<dbReference type="GO" id="GO:0006879">
    <property type="term" value="P:intracellular iron ion homeostasis"/>
    <property type="evidence" value="ECO:0007669"/>
    <property type="project" value="TreeGrafter"/>
</dbReference>
<accession>A0A6A6HJF9</accession>